<dbReference type="CDD" id="cd07062">
    <property type="entry name" value="Peptidase_S66_mccF_like"/>
    <property type="match status" value="1"/>
</dbReference>
<dbReference type="SUPFAM" id="SSF52317">
    <property type="entry name" value="Class I glutamine amidotransferase-like"/>
    <property type="match status" value="1"/>
</dbReference>
<keyword evidence="2" id="KW-0378">Hydrolase</keyword>
<evidence type="ECO:0000256" key="2">
    <source>
        <dbReference type="ARBA" id="ARBA00022801"/>
    </source>
</evidence>
<evidence type="ECO:0000256" key="1">
    <source>
        <dbReference type="ARBA" id="ARBA00010233"/>
    </source>
</evidence>
<dbReference type="SUPFAM" id="SSF141986">
    <property type="entry name" value="LD-carboxypeptidase A C-terminal domain-like"/>
    <property type="match status" value="1"/>
</dbReference>
<dbReference type="EMBL" id="CSTE01000006">
    <property type="protein sequence ID" value="CQR53794.1"/>
    <property type="molecule type" value="Genomic_DNA"/>
</dbReference>
<evidence type="ECO:0000313" key="6">
    <source>
        <dbReference type="Proteomes" id="UP000198902"/>
    </source>
</evidence>
<organism evidence="5 6">
    <name type="scientific">Haloferax massiliensis</name>
    <dbReference type="NCBI Taxonomy" id="1476858"/>
    <lineage>
        <taxon>Archaea</taxon>
        <taxon>Methanobacteriati</taxon>
        <taxon>Methanobacteriota</taxon>
        <taxon>Stenosarchaea group</taxon>
        <taxon>Halobacteria</taxon>
        <taxon>Halobacteriales</taxon>
        <taxon>Haloferacaceae</taxon>
        <taxon>Haloferax</taxon>
    </lineage>
</organism>
<dbReference type="Gene3D" id="3.50.30.60">
    <property type="entry name" value="LD-carboxypeptidase A C-terminal domain-like"/>
    <property type="match status" value="1"/>
</dbReference>
<dbReference type="Pfam" id="PF17676">
    <property type="entry name" value="Peptidase_S66C"/>
    <property type="match status" value="1"/>
</dbReference>
<dbReference type="InterPro" id="IPR029062">
    <property type="entry name" value="Class_I_gatase-like"/>
</dbReference>
<dbReference type="OrthoDB" id="55610at2157"/>
<dbReference type="RefSeq" id="WP_089781631.1">
    <property type="nucleotide sequence ID" value="NZ_CABLRR010000006.1"/>
</dbReference>
<dbReference type="InterPro" id="IPR027461">
    <property type="entry name" value="Carboxypeptidase_A_C_sf"/>
</dbReference>
<keyword evidence="5" id="KW-0645">Protease</keyword>
<accession>A0A0D6JXE4</accession>
<sequence length="340" mass="38077">MPAVFTTPSPLDSGSRVAVVAPSRPIDESHLDRACARLRDAFSLDPVVFESARRDWAWLRDNPAARAEDVMSAFEDPSIRGVIAVTGGDDQLRILPHLDPARLTASPTRFFGFSDNDNLRLFLWNHGVVSYGATLHPTLTVDPELHPYVERYLRRAFFERSIGVVEPAPEWTDDWFDFDTEDPREWHDNPGRTWRGDDRVTGRLWGGNFSILKWHLQTGRYLPDPEELDGAVLALETSEDVPLPREVRYTLRAMGERGLLARFDGVVVGRPRTFSPGLEWEPPADYGAQLRAEVLSVLDAYNPDATAVFDVEFGHADPAVPLPLGAKATLDPTVGRLRID</sequence>
<dbReference type="InterPro" id="IPR040921">
    <property type="entry name" value="Peptidase_S66C"/>
</dbReference>
<protein>
    <submittedName>
        <fullName evidence="5">Putative murein peptide carboxypeptidase</fullName>
    </submittedName>
</protein>
<comment type="similarity">
    <text evidence="1">Belongs to the peptidase S66 family.</text>
</comment>
<name>A0A0D6JXE4_9EURY</name>
<dbReference type="InterPro" id="IPR003507">
    <property type="entry name" value="S66_fam"/>
</dbReference>
<evidence type="ECO:0000259" key="3">
    <source>
        <dbReference type="Pfam" id="PF02016"/>
    </source>
</evidence>
<dbReference type="PANTHER" id="PTHR30237">
    <property type="entry name" value="MURAMOYLTETRAPEPTIDE CARBOXYPEPTIDASE"/>
    <property type="match status" value="1"/>
</dbReference>
<dbReference type="GO" id="GO:0004180">
    <property type="term" value="F:carboxypeptidase activity"/>
    <property type="evidence" value="ECO:0007669"/>
    <property type="project" value="UniProtKB-KW"/>
</dbReference>
<dbReference type="Gene3D" id="3.40.50.10740">
    <property type="entry name" value="Class I glutamine amidotransferase-like"/>
    <property type="match status" value="1"/>
</dbReference>
<dbReference type="InterPro" id="IPR040449">
    <property type="entry name" value="Peptidase_S66_N"/>
</dbReference>
<dbReference type="AlphaFoldDB" id="A0A0D6JXE4"/>
<proteinExistence type="inferred from homology"/>
<keyword evidence="6" id="KW-1185">Reference proteome</keyword>
<feature type="domain" description="LD-carboxypeptidase N-terminal" evidence="3">
    <location>
        <begin position="17"/>
        <end position="131"/>
    </location>
</feature>
<dbReference type="Pfam" id="PF02016">
    <property type="entry name" value="Peptidase_S66"/>
    <property type="match status" value="1"/>
</dbReference>
<keyword evidence="5" id="KW-0121">Carboxypeptidase</keyword>
<dbReference type="Proteomes" id="UP000198902">
    <property type="component" value="Unassembled WGS sequence"/>
</dbReference>
<evidence type="ECO:0000259" key="4">
    <source>
        <dbReference type="Pfam" id="PF17676"/>
    </source>
</evidence>
<gene>
    <name evidence="5" type="primary">ykfA</name>
    <name evidence="5" type="ORF">BN996_03800</name>
</gene>
<reference evidence="6" key="1">
    <citation type="submission" date="2015-03" db="EMBL/GenBank/DDBJ databases">
        <authorList>
            <person name="Urmite Genomes"/>
        </authorList>
    </citation>
    <scope>NUCLEOTIDE SEQUENCE [LARGE SCALE GENOMIC DNA]</scope>
    <source>
        <strain evidence="6">Arc-Hr</strain>
    </source>
</reference>
<feature type="domain" description="LD-carboxypeptidase C-terminal" evidence="4">
    <location>
        <begin position="201"/>
        <end position="330"/>
    </location>
</feature>
<evidence type="ECO:0000313" key="5">
    <source>
        <dbReference type="EMBL" id="CQR53794.1"/>
    </source>
</evidence>
<dbReference type="PANTHER" id="PTHR30237:SF4">
    <property type="entry name" value="LD-CARBOXYPEPTIDASE C-TERMINAL DOMAIN-CONTAINING PROTEIN"/>
    <property type="match status" value="1"/>
</dbReference>
<dbReference type="InterPro" id="IPR027478">
    <property type="entry name" value="LdcA_N"/>
</dbReference>